<evidence type="ECO:0000256" key="6">
    <source>
        <dbReference type="ARBA" id="ARBA00022777"/>
    </source>
</evidence>
<dbReference type="Pfam" id="PF08448">
    <property type="entry name" value="PAS_4"/>
    <property type="match status" value="1"/>
</dbReference>
<evidence type="ECO:0000256" key="3">
    <source>
        <dbReference type="ARBA" id="ARBA00022679"/>
    </source>
</evidence>
<keyword evidence="8" id="KW-0067">ATP-binding</keyword>
<dbReference type="EC" id="3.1.3.16" evidence="1"/>
<proteinExistence type="predicted"/>
<protein>
    <recommendedName>
        <fullName evidence="1">protein-serine/threonine phosphatase</fullName>
        <ecNumber evidence="1">3.1.3.16</ecNumber>
    </recommendedName>
    <alternativeName>
        <fullName evidence="15">Protein-serine/threonine phosphatase</fullName>
    </alternativeName>
    <alternativeName>
        <fullName evidence="14">Serine/threonine-protein kinase</fullName>
    </alternativeName>
</protein>
<name>A0A512DCE1_9CELL</name>
<comment type="function">
    <text evidence="13">Primarily acts as an independent SigF regulator that is sensitive to the osmosensory signal, mediating the cross talk of PknD with the SigF regulon. Possesses both phosphatase and kinase activities. The kinase domain functions as a classic anti-sigma factor-like kinase to phosphorylate the anti-anti-sigma factor domain at the canonical regulatory site, and the phosphatase domain antagonizes this activity.</text>
</comment>
<dbReference type="InterPro" id="IPR013656">
    <property type="entry name" value="PAS_4"/>
</dbReference>
<dbReference type="CDD" id="cd00130">
    <property type="entry name" value="PAS"/>
    <property type="match status" value="1"/>
</dbReference>
<keyword evidence="2" id="KW-0597">Phosphoprotein</keyword>
<evidence type="ECO:0000259" key="16">
    <source>
        <dbReference type="PROSITE" id="PS50112"/>
    </source>
</evidence>
<evidence type="ECO:0000256" key="13">
    <source>
        <dbReference type="ARBA" id="ARBA00056274"/>
    </source>
</evidence>
<comment type="caution">
    <text evidence="17">The sequence shown here is derived from an EMBL/GenBank/DDBJ whole genome shotgun (WGS) entry which is preliminary data.</text>
</comment>
<dbReference type="InterPro" id="IPR001932">
    <property type="entry name" value="PPM-type_phosphatase-like_dom"/>
</dbReference>
<comment type="catalytic activity">
    <reaction evidence="12">
        <text>O-phospho-L-seryl-[protein] + H2O = L-seryl-[protein] + phosphate</text>
        <dbReference type="Rhea" id="RHEA:20629"/>
        <dbReference type="Rhea" id="RHEA-COMP:9863"/>
        <dbReference type="Rhea" id="RHEA-COMP:11604"/>
        <dbReference type="ChEBI" id="CHEBI:15377"/>
        <dbReference type="ChEBI" id="CHEBI:29999"/>
        <dbReference type="ChEBI" id="CHEBI:43474"/>
        <dbReference type="ChEBI" id="CHEBI:83421"/>
        <dbReference type="EC" id="3.1.3.16"/>
    </reaction>
</comment>
<evidence type="ECO:0000256" key="8">
    <source>
        <dbReference type="ARBA" id="ARBA00022840"/>
    </source>
</evidence>
<dbReference type="SUPFAM" id="SSF55785">
    <property type="entry name" value="PYP-like sensor domain (PAS domain)"/>
    <property type="match status" value="1"/>
</dbReference>
<evidence type="ECO:0000256" key="15">
    <source>
        <dbReference type="ARBA" id="ARBA00081350"/>
    </source>
</evidence>
<dbReference type="EMBL" id="BJYY01000013">
    <property type="protein sequence ID" value="GEO34144.1"/>
    <property type="molecule type" value="Genomic_DNA"/>
</dbReference>
<dbReference type="Pfam" id="PF07228">
    <property type="entry name" value="SpoIIE"/>
    <property type="match status" value="1"/>
</dbReference>
<dbReference type="GO" id="GO:0004722">
    <property type="term" value="F:protein serine/threonine phosphatase activity"/>
    <property type="evidence" value="ECO:0007669"/>
    <property type="project" value="UniProtKB-EC"/>
</dbReference>
<dbReference type="InterPro" id="IPR029016">
    <property type="entry name" value="GAF-like_dom_sf"/>
</dbReference>
<evidence type="ECO:0000256" key="10">
    <source>
        <dbReference type="ARBA" id="ARBA00022912"/>
    </source>
</evidence>
<keyword evidence="6" id="KW-0418">Kinase</keyword>
<dbReference type="GO" id="GO:0016301">
    <property type="term" value="F:kinase activity"/>
    <property type="evidence" value="ECO:0007669"/>
    <property type="project" value="UniProtKB-KW"/>
</dbReference>
<evidence type="ECO:0000256" key="11">
    <source>
        <dbReference type="ARBA" id="ARBA00023211"/>
    </source>
</evidence>
<dbReference type="NCBIfam" id="TIGR00229">
    <property type="entry name" value="sensory_box"/>
    <property type="match status" value="1"/>
</dbReference>
<evidence type="ECO:0000256" key="1">
    <source>
        <dbReference type="ARBA" id="ARBA00013081"/>
    </source>
</evidence>
<evidence type="ECO:0000256" key="4">
    <source>
        <dbReference type="ARBA" id="ARBA00022723"/>
    </source>
</evidence>
<sequence>MNRDDAPDYQAVFAGLPAALLLMTTDWRVVDVSTAYLDLLGRSREDLIGRDVFEVFPPAPDALDEDGVHPLQRSFQAAHDTGRPQVLPLFQYDVVEPETGGTAARYWSLVAAPLPDVDGRSSLVVQRIEDVTDYVQQRDTHHAELEQGRQWRERAELVEADLYARMQQIAAALDAKDMAATRLARLGQIALRLTGARDVADLERIVVGEGLVVLGADGGAILSRAEDGSWRATISSTLGTRTQIDYAWFPYDSANPAAWTARTGQRLILPTVADGLAFDPVMEEVYRVTGRRGWVALPLQVREECLGSLAVAWLDEHEPSSDELDVLNTFAAQCAQALDRLQALDAERAAASAVARMSESLQRSLLSAPPQPPGLQIAVRYSPAARDAEVGGDWYDAFVTPDGTVHLVVGDVSGHDREAAASMAQVRNVLRGIAYAVTEPPAVVLSWLDRAVRDLQDGVLATAVLAQVGPAGPGLPAGHRRLMWSNAGHPPPVLVGPDGHVELLSSDPELMLGVRPEAPRGDHHVDLQPGSTVLIYTDGLVERRNQGIDASISGLLDRVGDLADLPLEAFCDAVLSMPHPTEDDIVLLAVRLDP</sequence>
<dbReference type="Pfam" id="PF13185">
    <property type="entry name" value="GAF_2"/>
    <property type="match status" value="1"/>
</dbReference>
<keyword evidence="3" id="KW-0808">Transferase</keyword>
<evidence type="ECO:0000313" key="17">
    <source>
        <dbReference type="EMBL" id="GEO34144.1"/>
    </source>
</evidence>
<evidence type="ECO:0000313" key="18">
    <source>
        <dbReference type="Proteomes" id="UP000321181"/>
    </source>
</evidence>
<dbReference type="SMART" id="SM00331">
    <property type="entry name" value="PP2C_SIG"/>
    <property type="match status" value="1"/>
</dbReference>
<keyword evidence="9" id="KW-0460">Magnesium</keyword>
<evidence type="ECO:0000256" key="2">
    <source>
        <dbReference type="ARBA" id="ARBA00022553"/>
    </source>
</evidence>
<dbReference type="Proteomes" id="UP000321181">
    <property type="component" value="Unassembled WGS sequence"/>
</dbReference>
<keyword evidence="5" id="KW-0547">Nucleotide-binding</keyword>
<accession>A0A512DCE1</accession>
<dbReference type="OrthoDB" id="319881at2"/>
<keyword evidence="4" id="KW-0479">Metal-binding</keyword>
<dbReference type="FunFam" id="3.60.40.10:FF:000005">
    <property type="entry name" value="Serine/threonine protein phosphatase"/>
    <property type="match status" value="1"/>
</dbReference>
<dbReference type="InterPro" id="IPR000014">
    <property type="entry name" value="PAS"/>
</dbReference>
<dbReference type="InterPro" id="IPR003018">
    <property type="entry name" value="GAF"/>
</dbReference>
<organism evidence="17 18">
    <name type="scientific">Cellulomonas aerilata</name>
    <dbReference type="NCBI Taxonomy" id="515326"/>
    <lineage>
        <taxon>Bacteria</taxon>
        <taxon>Bacillati</taxon>
        <taxon>Actinomycetota</taxon>
        <taxon>Actinomycetes</taxon>
        <taxon>Micrococcales</taxon>
        <taxon>Cellulomonadaceae</taxon>
        <taxon>Cellulomonas</taxon>
    </lineage>
</organism>
<evidence type="ECO:0000256" key="12">
    <source>
        <dbReference type="ARBA" id="ARBA00047761"/>
    </source>
</evidence>
<dbReference type="SMART" id="SM00091">
    <property type="entry name" value="PAS"/>
    <property type="match status" value="1"/>
</dbReference>
<dbReference type="InterPro" id="IPR035965">
    <property type="entry name" value="PAS-like_dom_sf"/>
</dbReference>
<dbReference type="Gene3D" id="3.60.40.10">
    <property type="entry name" value="PPM-type phosphatase domain"/>
    <property type="match status" value="1"/>
</dbReference>
<dbReference type="GO" id="GO:0046872">
    <property type="term" value="F:metal ion binding"/>
    <property type="evidence" value="ECO:0007669"/>
    <property type="project" value="UniProtKB-KW"/>
</dbReference>
<evidence type="ECO:0000256" key="7">
    <source>
        <dbReference type="ARBA" id="ARBA00022801"/>
    </source>
</evidence>
<reference evidence="17 18" key="1">
    <citation type="submission" date="2019-07" db="EMBL/GenBank/DDBJ databases">
        <title>Whole genome shotgun sequence of Cellulomonas aerilata NBRC 106308.</title>
        <authorList>
            <person name="Hosoyama A."/>
            <person name="Uohara A."/>
            <person name="Ohji S."/>
            <person name="Ichikawa N."/>
        </authorList>
    </citation>
    <scope>NUCLEOTIDE SEQUENCE [LARGE SCALE GENOMIC DNA]</scope>
    <source>
        <strain evidence="17 18">NBRC 106308</strain>
    </source>
</reference>
<evidence type="ECO:0000256" key="9">
    <source>
        <dbReference type="ARBA" id="ARBA00022842"/>
    </source>
</evidence>
<keyword evidence="18" id="KW-1185">Reference proteome</keyword>
<dbReference type="SUPFAM" id="SSF55781">
    <property type="entry name" value="GAF domain-like"/>
    <property type="match status" value="1"/>
</dbReference>
<dbReference type="SMART" id="SM00065">
    <property type="entry name" value="GAF"/>
    <property type="match status" value="1"/>
</dbReference>
<dbReference type="Gene3D" id="3.30.450.20">
    <property type="entry name" value="PAS domain"/>
    <property type="match status" value="1"/>
</dbReference>
<keyword evidence="7" id="KW-0378">Hydrolase</keyword>
<dbReference type="InterPro" id="IPR036457">
    <property type="entry name" value="PPM-type-like_dom_sf"/>
</dbReference>
<feature type="domain" description="PAS" evidence="16">
    <location>
        <begin position="5"/>
        <end position="58"/>
    </location>
</feature>
<dbReference type="RefSeq" id="WP_146903210.1">
    <property type="nucleotide sequence ID" value="NZ_BAAARM010000003.1"/>
</dbReference>
<dbReference type="Gene3D" id="3.30.450.40">
    <property type="match status" value="1"/>
</dbReference>
<evidence type="ECO:0000256" key="14">
    <source>
        <dbReference type="ARBA" id="ARBA00075117"/>
    </source>
</evidence>
<dbReference type="PANTHER" id="PTHR43156">
    <property type="entry name" value="STAGE II SPORULATION PROTEIN E-RELATED"/>
    <property type="match status" value="1"/>
</dbReference>
<keyword evidence="10" id="KW-0904">Protein phosphatase</keyword>
<gene>
    <name evidence="17" type="ORF">CAE01nite_18690</name>
</gene>
<dbReference type="PROSITE" id="PS50112">
    <property type="entry name" value="PAS"/>
    <property type="match status" value="1"/>
</dbReference>
<dbReference type="GO" id="GO:0005524">
    <property type="term" value="F:ATP binding"/>
    <property type="evidence" value="ECO:0007669"/>
    <property type="project" value="UniProtKB-KW"/>
</dbReference>
<dbReference type="InterPro" id="IPR052016">
    <property type="entry name" value="Bact_Sigma-Reg"/>
</dbReference>
<dbReference type="AlphaFoldDB" id="A0A512DCE1"/>
<evidence type="ECO:0000256" key="5">
    <source>
        <dbReference type="ARBA" id="ARBA00022741"/>
    </source>
</evidence>
<dbReference type="PANTHER" id="PTHR43156:SF2">
    <property type="entry name" value="STAGE II SPORULATION PROTEIN E"/>
    <property type="match status" value="1"/>
</dbReference>
<dbReference type="SUPFAM" id="SSF81606">
    <property type="entry name" value="PP2C-like"/>
    <property type="match status" value="1"/>
</dbReference>
<keyword evidence="11" id="KW-0464">Manganese</keyword>